<evidence type="ECO:0000313" key="6">
    <source>
        <dbReference type="EMBL" id="GMA36387.1"/>
    </source>
</evidence>
<comment type="caution">
    <text evidence="6">The sequence shown here is derived from an EMBL/GenBank/DDBJ whole genome shotgun (WGS) entry which is preliminary data.</text>
</comment>
<dbReference type="InterPro" id="IPR029044">
    <property type="entry name" value="Nucleotide-diphossugar_trans"/>
</dbReference>
<dbReference type="InterPro" id="IPR001173">
    <property type="entry name" value="Glyco_trans_2-like"/>
</dbReference>
<keyword evidence="7" id="KW-1185">Reference proteome</keyword>
<dbReference type="GO" id="GO:0016740">
    <property type="term" value="F:transferase activity"/>
    <property type="evidence" value="ECO:0007669"/>
    <property type="project" value="UniProtKB-KW"/>
</dbReference>
<accession>A0ABQ6IER8</accession>
<proteinExistence type="inferred from homology"/>
<keyword evidence="4 6" id="KW-0808">Transferase</keyword>
<keyword evidence="3" id="KW-0328">Glycosyltransferase</keyword>
<comment type="similarity">
    <text evidence="2">Belongs to the glycosyltransferase 2 family.</text>
</comment>
<dbReference type="RefSeq" id="WP_284328538.1">
    <property type="nucleotide sequence ID" value="NZ_BSUN01000001.1"/>
</dbReference>
<name>A0ABQ6IER8_9MICO</name>
<dbReference type="Gene3D" id="3.90.550.10">
    <property type="entry name" value="Spore Coat Polysaccharide Biosynthesis Protein SpsA, Chain A"/>
    <property type="match status" value="1"/>
</dbReference>
<evidence type="ECO:0000256" key="3">
    <source>
        <dbReference type="ARBA" id="ARBA00022676"/>
    </source>
</evidence>
<dbReference type="Proteomes" id="UP001157125">
    <property type="component" value="Unassembled WGS sequence"/>
</dbReference>
<dbReference type="PANTHER" id="PTHR43179:SF12">
    <property type="entry name" value="GALACTOFURANOSYLTRANSFERASE GLFT2"/>
    <property type="match status" value="1"/>
</dbReference>
<dbReference type="PANTHER" id="PTHR43179">
    <property type="entry name" value="RHAMNOSYLTRANSFERASE WBBL"/>
    <property type="match status" value="1"/>
</dbReference>
<gene>
    <name evidence="6" type="ORF">GCM10025876_25910</name>
</gene>
<organism evidence="6 7">
    <name type="scientific">Demequina litorisediminis</name>
    <dbReference type="NCBI Taxonomy" id="1849022"/>
    <lineage>
        <taxon>Bacteria</taxon>
        <taxon>Bacillati</taxon>
        <taxon>Actinomycetota</taxon>
        <taxon>Actinomycetes</taxon>
        <taxon>Micrococcales</taxon>
        <taxon>Demequinaceae</taxon>
        <taxon>Demequina</taxon>
    </lineage>
</organism>
<evidence type="ECO:0000256" key="2">
    <source>
        <dbReference type="ARBA" id="ARBA00006739"/>
    </source>
</evidence>
<dbReference type="SUPFAM" id="SSF53448">
    <property type="entry name" value="Nucleotide-diphospho-sugar transferases"/>
    <property type="match status" value="1"/>
</dbReference>
<reference evidence="7" key="1">
    <citation type="journal article" date="2019" name="Int. J. Syst. Evol. Microbiol.">
        <title>The Global Catalogue of Microorganisms (GCM) 10K type strain sequencing project: providing services to taxonomists for standard genome sequencing and annotation.</title>
        <authorList>
            <consortium name="The Broad Institute Genomics Platform"/>
            <consortium name="The Broad Institute Genome Sequencing Center for Infectious Disease"/>
            <person name="Wu L."/>
            <person name="Ma J."/>
        </authorList>
    </citation>
    <scope>NUCLEOTIDE SEQUENCE [LARGE SCALE GENOMIC DNA]</scope>
    <source>
        <strain evidence="7">NBRC 112299</strain>
    </source>
</reference>
<evidence type="ECO:0000313" key="7">
    <source>
        <dbReference type="Proteomes" id="UP001157125"/>
    </source>
</evidence>
<dbReference type="Pfam" id="PF00535">
    <property type="entry name" value="Glycos_transf_2"/>
    <property type="match status" value="1"/>
</dbReference>
<evidence type="ECO:0000259" key="5">
    <source>
        <dbReference type="Pfam" id="PF00535"/>
    </source>
</evidence>
<comment type="pathway">
    <text evidence="1">Cell wall biogenesis; cell wall polysaccharide biosynthesis.</text>
</comment>
<protein>
    <submittedName>
        <fullName evidence="6">Glycosyl transferase</fullName>
    </submittedName>
</protein>
<dbReference type="EMBL" id="BSUN01000001">
    <property type="protein sequence ID" value="GMA36387.1"/>
    <property type="molecule type" value="Genomic_DNA"/>
</dbReference>
<feature type="domain" description="Glycosyltransferase 2-like" evidence="5">
    <location>
        <begin position="12"/>
        <end position="129"/>
    </location>
</feature>
<evidence type="ECO:0000256" key="4">
    <source>
        <dbReference type="ARBA" id="ARBA00022679"/>
    </source>
</evidence>
<sequence>MPTPVQPDFGVVILTMGKRRKRLVMAIESVLKQRDVTTDILVVGNGWDPASFEALPPQARTLALPENLGIPAGRNAGIGHVTGDLVFFLDDDAEVVDDDFLSEVKERFEDDPGLGALQGRVFDPKGKGSPSRWVPKLGSGEVEKPFAAFSLWEGAVAIRRDVLLAAGRWPGDFFYAHEGIELAWRVWEQRKKVIYDPDLRIYHPVKKPTRHADYYRLSARNRVWVARRNLPAPLSVVYATSWAVLQVLRSLRSPRGLRPWFGGFREGWRECPRDQRKMSWGTVAYIARKGRLLVV</sequence>
<evidence type="ECO:0000256" key="1">
    <source>
        <dbReference type="ARBA" id="ARBA00004776"/>
    </source>
</evidence>